<evidence type="ECO:0000256" key="5">
    <source>
        <dbReference type="ARBA" id="ARBA00023239"/>
    </source>
</evidence>
<reference evidence="8" key="2">
    <citation type="journal article" date="2024" name="Plant">
        <title>Genomic evolution and insights into agronomic trait innovations of Sesamum species.</title>
        <authorList>
            <person name="Miao H."/>
            <person name="Wang L."/>
            <person name="Qu L."/>
            <person name="Liu H."/>
            <person name="Sun Y."/>
            <person name="Le M."/>
            <person name="Wang Q."/>
            <person name="Wei S."/>
            <person name="Zheng Y."/>
            <person name="Lin W."/>
            <person name="Duan Y."/>
            <person name="Cao H."/>
            <person name="Xiong S."/>
            <person name="Wang X."/>
            <person name="Wei L."/>
            <person name="Li C."/>
            <person name="Ma Q."/>
            <person name="Ju M."/>
            <person name="Zhao R."/>
            <person name="Li G."/>
            <person name="Mu C."/>
            <person name="Tian Q."/>
            <person name="Mei H."/>
            <person name="Zhang T."/>
            <person name="Gao T."/>
            <person name="Zhang H."/>
        </authorList>
    </citation>
    <scope>NUCLEOTIDE SEQUENCE</scope>
    <source>
        <strain evidence="8">KEN8</strain>
    </source>
</reference>
<dbReference type="PANTHER" id="PTHR31739:SF33">
    <property type="entry name" value="CIS-ABIENOL SYNTHASE, CHLOROPLASTIC"/>
    <property type="match status" value="1"/>
</dbReference>
<dbReference type="InterPro" id="IPR008930">
    <property type="entry name" value="Terpenoid_cyclase/PrenylTrfase"/>
</dbReference>
<dbReference type="SUPFAM" id="SSF48576">
    <property type="entry name" value="Terpenoid synthases"/>
    <property type="match status" value="1"/>
</dbReference>
<sequence length="788" mass="89231">MCPRISLAKFSAIAIYTTSGCHSFLGLQCLICKRQNVRRVHTQSYSSVKPQYPELQKAVWYGLHEYFSVSTYSIQGHGFLGRPVIVAKRNLNVSATDGNFIGKIRERLNDGKVEISPSAYDTAWVAMGPARGYSGSKQPCFPQCLDWIMENQNPDGSWGLQYPGHPLLVKDSLSCTLACVLALRKWDVGQQLVQSGLDFIMSHGWAASNKDQFSPVGFSVIFPAMINYAKELDITLPLSSTLVDSLLHNRDSEIRRNGNLEYVAEGLGNSCNWKEILTHQTSNGSLFISPATTAAALIHCHDDKCFQYLISVLKVFDRWVPTMYPMDIYTHLRVVDTLERLGVSRYFGHEIGCILDEMYRCWQGKEEEIFSDINCRAMAFRLLRTKGYNVSSDELAEFIDREHFFNMVGIQYSGVTTVLELFRASQMRIYKEEAILEKIHAWTSDFLKQQLLSGSILDKRLHKQVGYDLKNFHGTLDRVGNRRSIELYDVQDVQILKAAYMCPTTHNEDFIQLSVQDFSISQAQYQKNFSKLRAVIVDPGLSTARMSYAQVIVLVTCLDDFFDLYGSREEALRIIELPAKTDLTEEAEILFTALYRTVNEVAAEAYATQGRCIKHDLVSMWAEILTNFARTKEPWSDSKRPTLDEYLSFAWKTIACKLCVLTSIHFLGIKLPADMFTCAEFTSLCKNASLVCRLLNDLKTFKRECEERALNSVSVQTVEGSISEEEAISKVKQIIEDNKRKVLEMVYQREGSIVPDVGTSGASSSVKMIRAAPESEQYFELDSHFSVS</sequence>
<dbReference type="SFLD" id="SFLDG01014">
    <property type="entry name" value="Terpene_Cyclase_Like_1_N-term"/>
    <property type="match status" value="1"/>
</dbReference>
<feature type="domain" description="Terpene synthase N-terminal" evidence="6">
    <location>
        <begin position="272"/>
        <end position="469"/>
    </location>
</feature>
<dbReference type="GO" id="GO:0009507">
    <property type="term" value="C:chloroplast"/>
    <property type="evidence" value="ECO:0007669"/>
    <property type="project" value="TreeGrafter"/>
</dbReference>
<dbReference type="Gene3D" id="1.50.10.160">
    <property type="match status" value="1"/>
</dbReference>
<comment type="pathway">
    <text evidence="1">Secondary metabolite biosynthesis; terpenoid biosynthesis.</text>
</comment>
<dbReference type="InterPro" id="IPR001906">
    <property type="entry name" value="Terpene_synth_N"/>
</dbReference>
<evidence type="ECO:0000256" key="3">
    <source>
        <dbReference type="ARBA" id="ARBA00022723"/>
    </source>
</evidence>
<evidence type="ECO:0000256" key="2">
    <source>
        <dbReference type="ARBA" id="ARBA00006333"/>
    </source>
</evidence>
<feature type="domain" description="Terpene synthase metal-binding" evidence="7">
    <location>
        <begin position="533"/>
        <end position="740"/>
    </location>
</feature>
<dbReference type="PROSITE" id="PS51257">
    <property type="entry name" value="PROKAR_LIPOPROTEIN"/>
    <property type="match status" value="1"/>
</dbReference>
<dbReference type="AlphaFoldDB" id="A0AAW2LXZ1"/>
<evidence type="ECO:0000256" key="1">
    <source>
        <dbReference type="ARBA" id="ARBA00004721"/>
    </source>
</evidence>
<dbReference type="InterPro" id="IPR005630">
    <property type="entry name" value="Terpene_synthase_metal-bd"/>
</dbReference>
<dbReference type="GO" id="GO:0009686">
    <property type="term" value="P:gibberellin biosynthetic process"/>
    <property type="evidence" value="ECO:0007669"/>
    <property type="project" value="TreeGrafter"/>
</dbReference>
<keyword evidence="4" id="KW-0460">Magnesium</keyword>
<dbReference type="InterPro" id="IPR050148">
    <property type="entry name" value="Terpene_synthase-like"/>
</dbReference>
<keyword evidence="5" id="KW-0456">Lyase</keyword>
<evidence type="ECO:0000313" key="8">
    <source>
        <dbReference type="EMBL" id="KAL0323969.1"/>
    </source>
</evidence>
<dbReference type="InterPro" id="IPR008949">
    <property type="entry name" value="Isoprenoid_synthase_dom_sf"/>
</dbReference>
<dbReference type="EMBL" id="JACGWM010000015">
    <property type="protein sequence ID" value="KAL0323969.1"/>
    <property type="molecule type" value="Genomic_DNA"/>
</dbReference>
<comment type="similarity">
    <text evidence="2">Belongs to the terpene synthase family.</text>
</comment>
<keyword evidence="3" id="KW-0479">Metal-binding</keyword>
<dbReference type="Gene3D" id="1.10.600.10">
    <property type="entry name" value="Farnesyl Diphosphate Synthase"/>
    <property type="match status" value="1"/>
</dbReference>
<dbReference type="Pfam" id="PF01397">
    <property type="entry name" value="Terpene_synth"/>
    <property type="match status" value="1"/>
</dbReference>
<proteinExistence type="inferred from homology"/>
<organism evidence="8">
    <name type="scientific">Sesamum calycinum</name>
    <dbReference type="NCBI Taxonomy" id="2727403"/>
    <lineage>
        <taxon>Eukaryota</taxon>
        <taxon>Viridiplantae</taxon>
        <taxon>Streptophyta</taxon>
        <taxon>Embryophyta</taxon>
        <taxon>Tracheophyta</taxon>
        <taxon>Spermatophyta</taxon>
        <taxon>Magnoliopsida</taxon>
        <taxon>eudicotyledons</taxon>
        <taxon>Gunneridae</taxon>
        <taxon>Pentapetalae</taxon>
        <taxon>asterids</taxon>
        <taxon>lamiids</taxon>
        <taxon>Lamiales</taxon>
        <taxon>Pedaliaceae</taxon>
        <taxon>Sesamum</taxon>
    </lineage>
</organism>
<evidence type="ECO:0000256" key="4">
    <source>
        <dbReference type="ARBA" id="ARBA00022842"/>
    </source>
</evidence>
<dbReference type="GO" id="GO:0000287">
    <property type="term" value="F:magnesium ion binding"/>
    <property type="evidence" value="ECO:0007669"/>
    <property type="project" value="InterPro"/>
</dbReference>
<reference evidence="8" key="1">
    <citation type="submission" date="2020-06" db="EMBL/GenBank/DDBJ databases">
        <authorList>
            <person name="Li T."/>
            <person name="Hu X."/>
            <person name="Zhang T."/>
            <person name="Song X."/>
            <person name="Zhang H."/>
            <person name="Dai N."/>
            <person name="Sheng W."/>
            <person name="Hou X."/>
            <person name="Wei L."/>
        </authorList>
    </citation>
    <scope>NUCLEOTIDE SEQUENCE</scope>
    <source>
        <strain evidence="8">KEN8</strain>
        <tissue evidence="8">Leaf</tissue>
    </source>
</reference>
<dbReference type="Gene3D" id="1.50.10.130">
    <property type="entry name" value="Terpene synthase, N-terminal domain"/>
    <property type="match status" value="1"/>
</dbReference>
<dbReference type="GO" id="GO:0010333">
    <property type="term" value="F:terpene synthase activity"/>
    <property type="evidence" value="ECO:0007669"/>
    <property type="project" value="InterPro"/>
</dbReference>
<accession>A0AAW2LXZ1</accession>
<evidence type="ECO:0000259" key="6">
    <source>
        <dbReference type="Pfam" id="PF01397"/>
    </source>
</evidence>
<dbReference type="InterPro" id="IPR036965">
    <property type="entry name" value="Terpene_synth_N_sf"/>
</dbReference>
<name>A0AAW2LXZ1_9LAMI</name>
<gene>
    <name evidence="8" type="ORF">Scaly_2364000</name>
</gene>
<protein>
    <submittedName>
        <fullName evidence="8">Cis-abienol synthase, chloroplastic</fullName>
    </submittedName>
</protein>
<evidence type="ECO:0000259" key="7">
    <source>
        <dbReference type="Pfam" id="PF03936"/>
    </source>
</evidence>
<dbReference type="SUPFAM" id="SSF48239">
    <property type="entry name" value="Terpenoid cyclases/Protein prenyltransferases"/>
    <property type="match status" value="2"/>
</dbReference>
<dbReference type="FunFam" id="1.50.10.130:FF:000002">
    <property type="entry name" value="Ent-copalyl diphosphate synthase, chloroplastic"/>
    <property type="match status" value="1"/>
</dbReference>
<comment type="caution">
    <text evidence="8">The sequence shown here is derived from an EMBL/GenBank/DDBJ whole genome shotgun (WGS) entry which is preliminary data.</text>
</comment>
<dbReference type="Pfam" id="PF03936">
    <property type="entry name" value="Terpene_synth_C"/>
    <property type="match status" value="1"/>
</dbReference>
<dbReference type="PANTHER" id="PTHR31739">
    <property type="entry name" value="ENT-COPALYL DIPHOSPHATE SYNTHASE, CHLOROPLASTIC"/>
    <property type="match status" value="1"/>
</dbReference>